<accession>A0A1C3KMV6</accession>
<sequence>MKGAEAFWRKFSTKSKNANVENFELLKKKLRCKFKSVGMLELDTIINNYLNANISIMDQDKVKLMYNLACIDTTNLQKLFYFYGKGNKYNVEILSQFLKNKDEKEIQDTLKLLDDIMKRSCMGIHDVGKRSL</sequence>
<dbReference type="VEuPathDB" id="PlasmoDB:POWCR01_020015900"/>
<name>A0A1C3KMV6_PLAOA</name>
<dbReference type="AlphaFoldDB" id="A0A1C3KMV6"/>
<dbReference type="Proteomes" id="UP000243200">
    <property type="component" value="Chromosome 2"/>
</dbReference>
<dbReference type="InterPro" id="IPR036714">
    <property type="entry name" value="SDH_sf"/>
</dbReference>
<dbReference type="SUPFAM" id="SSF109910">
    <property type="entry name" value="YgfY-like"/>
    <property type="match status" value="1"/>
</dbReference>
<evidence type="ECO:0000256" key="1">
    <source>
        <dbReference type="ARBA" id="ARBA00023186"/>
    </source>
</evidence>
<keyword evidence="1" id="KW-0143">Chaperone</keyword>
<evidence type="ECO:0000313" key="2">
    <source>
        <dbReference type="EMBL" id="SBT75364.1"/>
    </source>
</evidence>
<evidence type="ECO:0000313" key="3">
    <source>
        <dbReference type="Proteomes" id="UP000243200"/>
    </source>
</evidence>
<dbReference type="EMBL" id="LT594506">
    <property type="protein sequence ID" value="SBT75364.1"/>
    <property type="molecule type" value="Genomic_DNA"/>
</dbReference>
<organism evidence="2 3">
    <name type="scientific">Plasmodium ovale</name>
    <name type="common">malaria parasite P. ovale</name>
    <dbReference type="NCBI Taxonomy" id="36330"/>
    <lineage>
        <taxon>Eukaryota</taxon>
        <taxon>Sar</taxon>
        <taxon>Alveolata</taxon>
        <taxon>Apicomplexa</taxon>
        <taxon>Aconoidasida</taxon>
        <taxon>Haemosporida</taxon>
        <taxon>Plasmodiidae</taxon>
        <taxon>Plasmodium</taxon>
        <taxon>Plasmodium (Plasmodium)</taxon>
    </lineage>
</organism>
<protein>
    <submittedName>
        <fullName evidence="2">Uncharacterized protein</fullName>
    </submittedName>
</protein>
<dbReference type="Pfam" id="PF03937">
    <property type="entry name" value="Sdh5"/>
    <property type="match status" value="1"/>
</dbReference>
<dbReference type="VEuPathDB" id="PlasmoDB:PocGH01_02021300"/>
<gene>
    <name evidence="2" type="primary">PowCR01_020015900</name>
    <name evidence="2" type="ORF">POWCR01_020015900</name>
</gene>
<dbReference type="InterPro" id="IPR005631">
    <property type="entry name" value="SDH"/>
</dbReference>
<proteinExistence type="predicted"/>
<reference evidence="2 3" key="1">
    <citation type="submission" date="2016-06" db="EMBL/GenBank/DDBJ databases">
        <authorList>
            <consortium name="Pathogen Informatics"/>
        </authorList>
    </citation>
    <scope>NUCLEOTIDE SEQUENCE [LARGE SCALE GENOMIC DNA]</scope>
    <source>
        <strain evidence="2">PowCR01</strain>
    </source>
</reference>
<dbReference type="OrthoDB" id="284292at2759"/>